<dbReference type="PANTHER" id="PTHR45918">
    <property type="entry name" value="ALPHA-1,3/1,6-MANNOSYLTRANSFERASE ALG2"/>
    <property type="match status" value="1"/>
</dbReference>
<protein>
    <recommendedName>
        <fullName evidence="12">Alpha-1,3/1,6-mannosyltransferase ALG2</fullName>
        <ecNumber evidence="12">2.4.1.132</ecNumber>
        <ecNumber evidence="12">2.4.1.257</ecNumber>
    </recommendedName>
    <alternativeName>
        <fullName evidence="12">GDP-Man:Man(1)GlcNAc(2)-PP-Dol alpha-1,3-mannosyltransferase</fullName>
    </alternativeName>
</protein>
<evidence type="ECO:0000256" key="6">
    <source>
        <dbReference type="ARBA" id="ARBA00022692"/>
    </source>
</evidence>
<feature type="domain" description="Glycosyltransferase subfamily 4-like N-terminal" evidence="14">
    <location>
        <begin position="12"/>
        <end position="184"/>
    </location>
</feature>
<dbReference type="Pfam" id="PF13439">
    <property type="entry name" value="Glyco_transf_4"/>
    <property type="match status" value="1"/>
</dbReference>
<keyword evidence="9 12" id="KW-0472">Membrane</keyword>
<proteinExistence type="inferred from homology"/>
<dbReference type="PANTHER" id="PTHR45918:SF1">
    <property type="entry name" value="ALPHA-1,3_1,6-MANNOSYLTRANSFERASE ALG2"/>
    <property type="match status" value="1"/>
</dbReference>
<accession>A0AA39PTT6</accession>
<evidence type="ECO:0000256" key="12">
    <source>
        <dbReference type="RuleBase" id="RU367136"/>
    </source>
</evidence>
<comment type="similarity">
    <text evidence="12">Belongs to the glycosyltransferase group 1 family.</text>
</comment>
<dbReference type="SUPFAM" id="SSF53756">
    <property type="entry name" value="UDP-Glycosyltransferase/glycogen phosphorylase"/>
    <property type="match status" value="1"/>
</dbReference>
<dbReference type="GO" id="GO:0004378">
    <property type="term" value="F:GDP-Man:Man(1)GlcNAc(2)-PP-Dol alpha-1,3-mannosyltransferase activity"/>
    <property type="evidence" value="ECO:0007669"/>
    <property type="project" value="UniProtKB-UniRule"/>
</dbReference>
<comment type="subcellular location">
    <subcellularLocation>
        <location evidence="2 12">Endoplasmic reticulum membrane</location>
    </subcellularLocation>
</comment>
<gene>
    <name evidence="15" type="ORF">IW261DRAFT_1432013</name>
</gene>
<dbReference type="GO" id="GO:0005789">
    <property type="term" value="C:endoplasmic reticulum membrane"/>
    <property type="evidence" value="ECO:0007669"/>
    <property type="project" value="UniProtKB-SubCell"/>
</dbReference>
<sequence>MRVAFLHPDLGIGGAERLVVDAALGLQGLGHSVDIYTSHHDPGHCFEETKDGSLSVVNVKPPFPRALRGKFHILFAHARQLHLTAHILWSASKTYDVFFVDQLSTCIPYLRVLGKTRVVFYCHFPDKLLANGAFIEGSAMRKQGSLLKRIYRFPMDWWEEITTRQADIILANSSFTARVFKSYFPSYFRDPKGSISRDQHCLRTRPEVDISDPDVVTIASDRPSFISLNRFEKKKNAALAIESFAQALPSLAPRTRLVIAGGYDPRLEDNMLTLYSLIDLAKRHALRYDVITPSTPNAVKIPPLNTTRDNPDVLFLLNFSTAQRSWLLKSSSTKALLYTPTNEHFGIVPVEAMICGLPVLACDSGGPVESVVDGPTDQRTGWLRPPQADLWAEVLKEIDSLDEADRNAISKRAKERARRVFSMDAMALSIEEALKTAHSMGESGISRGWELFGVMLIGFLFAYLLGPWLI</sequence>
<comment type="catalytic activity">
    <reaction evidence="10 12">
        <text>a beta-D-Man-(1-&gt;4)-beta-D-GlcNAc-(1-&gt;4)-alpha-D-GlcNAc-diphospho-di-trans,poly-cis-dolichol + GDP-alpha-D-mannose = an alpha-D-Man-(1-&gt;3)-beta-D-Man-(1-&gt;4)-beta-D-GlcNAc-(1-&gt;4)-alpha-D-GlcNAc-diphospho-di-trans,poly-cis-dolichol + GDP + H(+)</text>
        <dbReference type="Rhea" id="RHEA:29515"/>
        <dbReference type="Rhea" id="RHEA-COMP:19511"/>
        <dbReference type="Rhea" id="RHEA-COMP:19513"/>
        <dbReference type="ChEBI" id="CHEBI:15378"/>
        <dbReference type="ChEBI" id="CHEBI:57527"/>
        <dbReference type="ChEBI" id="CHEBI:58189"/>
        <dbReference type="ChEBI" id="CHEBI:58472"/>
        <dbReference type="ChEBI" id="CHEBI:132510"/>
        <dbReference type="EC" id="2.4.1.132"/>
    </reaction>
    <physiologicalReaction direction="left-to-right" evidence="10 12">
        <dbReference type="Rhea" id="RHEA:29516"/>
    </physiologicalReaction>
</comment>
<dbReference type="InterPro" id="IPR001296">
    <property type="entry name" value="Glyco_trans_1"/>
</dbReference>
<dbReference type="EC" id="2.4.1.132" evidence="12"/>
<name>A0AA39PTT6_9AGAR</name>
<comment type="function">
    <text evidence="1 12">Mannosylates Man(2)GlcNAc(2)-dolichol diphosphate and Man(1)GlcNAc(2)-dolichol diphosphate to form Man(3)GlcNAc(2)-dolichol diphosphate.</text>
</comment>
<keyword evidence="5 12" id="KW-0808">Transferase</keyword>
<keyword evidence="16" id="KW-1185">Reference proteome</keyword>
<evidence type="ECO:0000256" key="8">
    <source>
        <dbReference type="ARBA" id="ARBA00022989"/>
    </source>
</evidence>
<evidence type="ECO:0000313" key="16">
    <source>
        <dbReference type="Proteomes" id="UP001175227"/>
    </source>
</evidence>
<dbReference type="Gene3D" id="3.40.50.2000">
    <property type="entry name" value="Glycogen Phosphorylase B"/>
    <property type="match status" value="2"/>
</dbReference>
<keyword evidence="4 12" id="KW-0328">Glycosyltransferase</keyword>
<evidence type="ECO:0000256" key="10">
    <source>
        <dbReference type="ARBA" id="ARBA00045103"/>
    </source>
</evidence>
<evidence type="ECO:0000256" key="9">
    <source>
        <dbReference type="ARBA" id="ARBA00023136"/>
    </source>
</evidence>
<evidence type="ECO:0000256" key="5">
    <source>
        <dbReference type="ARBA" id="ARBA00022679"/>
    </source>
</evidence>
<evidence type="ECO:0000256" key="2">
    <source>
        <dbReference type="ARBA" id="ARBA00004586"/>
    </source>
</evidence>
<feature type="transmembrane region" description="Helical" evidence="12">
    <location>
        <begin position="449"/>
        <end position="469"/>
    </location>
</feature>
<evidence type="ECO:0000256" key="3">
    <source>
        <dbReference type="ARBA" id="ARBA00004922"/>
    </source>
</evidence>
<reference evidence="15" key="1">
    <citation type="submission" date="2023-06" db="EMBL/GenBank/DDBJ databases">
        <authorList>
            <consortium name="Lawrence Berkeley National Laboratory"/>
            <person name="Ahrendt S."/>
            <person name="Sahu N."/>
            <person name="Indic B."/>
            <person name="Wong-Bajracharya J."/>
            <person name="Merenyi Z."/>
            <person name="Ke H.-M."/>
            <person name="Monk M."/>
            <person name="Kocsube S."/>
            <person name="Drula E."/>
            <person name="Lipzen A."/>
            <person name="Balint B."/>
            <person name="Henrissat B."/>
            <person name="Andreopoulos B."/>
            <person name="Martin F.M."/>
            <person name="Harder C.B."/>
            <person name="Rigling D."/>
            <person name="Ford K.L."/>
            <person name="Foster G.D."/>
            <person name="Pangilinan J."/>
            <person name="Papanicolaou A."/>
            <person name="Barry K."/>
            <person name="LaButti K."/>
            <person name="Viragh M."/>
            <person name="Koriabine M."/>
            <person name="Yan M."/>
            <person name="Riley R."/>
            <person name="Champramary S."/>
            <person name="Plett K.L."/>
            <person name="Tsai I.J."/>
            <person name="Slot J."/>
            <person name="Sipos G."/>
            <person name="Plett J."/>
            <person name="Nagy L.G."/>
            <person name="Grigoriev I.V."/>
        </authorList>
    </citation>
    <scope>NUCLEOTIDE SEQUENCE</scope>
    <source>
        <strain evidence="15">ICMP 16352</strain>
    </source>
</reference>
<evidence type="ECO:0000256" key="7">
    <source>
        <dbReference type="ARBA" id="ARBA00022824"/>
    </source>
</evidence>
<keyword evidence="7 12" id="KW-0256">Endoplasmic reticulum</keyword>
<evidence type="ECO:0000256" key="11">
    <source>
        <dbReference type="ARBA" id="ARBA00045104"/>
    </source>
</evidence>
<evidence type="ECO:0000256" key="4">
    <source>
        <dbReference type="ARBA" id="ARBA00022676"/>
    </source>
</evidence>
<feature type="domain" description="Glycosyl transferase family 1" evidence="13">
    <location>
        <begin position="216"/>
        <end position="415"/>
    </location>
</feature>
<evidence type="ECO:0000313" key="15">
    <source>
        <dbReference type="EMBL" id="KAK0490420.1"/>
    </source>
</evidence>
<dbReference type="InterPro" id="IPR028098">
    <property type="entry name" value="Glyco_trans_4-like_N"/>
</dbReference>
<dbReference type="InterPro" id="IPR027054">
    <property type="entry name" value="ALG2"/>
</dbReference>
<dbReference type="EMBL" id="JAUEPR010000001">
    <property type="protein sequence ID" value="KAK0490420.1"/>
    <property type="molecule type" value="Genomic_DNA"/>
</dbReference>
<comment type="caution">
    <text evidence="15">The sequence shown here is derived from an EMBL/GenBank/DDBJ whole genome shotgun (WGS) entry which is preliminary data.</text>
</comment>
<comment type="pathway">
    <text evidence="3 12">Protein modification; protein glycosylation.</text>
</comment>
<evidence type="ECO:0000259" key="13">
    <source>
        <dbReference type="Pfam" id="PF00534"/>
    </source>
</evidence>
<dbReference type="EC" id="2.4.1.257" evidence="12"/>
<comment type="catalytic activity">
    <reaction evidence="11 12">
        <text>an alpha-D-Man-(1-&gt;3)-beta-D-Man-(1-&gt;4)-beta-D-GlcNAc-(1-&gt;4)-alpha-D-GlcNAc-diphospho-di-trans,poly-cis-dolichol + GDP-alpha-D-mannose = an alpha-D-Man-(1-&gt;3)-[alpha-D-Man-(1-&gt;6)]-beta-D-Man-(1-&gt;4)-beta-D-GlcNAc-(1-&gt;4)-alpha-D-GlcNAc-diphospho-di-trans,poly-cis-dolichol + GDP + H(+)</text>
        <dbReference type="Rhea" id="RHEA:29519"/>
        <dbReference type="Rhea" id="RHEA-COMP:19513"/>
        <dbReference type="Rhea" id="RHEA-COMP:19515"/>
        <dbReference type="ChEBI" id="CHEBI:15378"/>
        <dbReference type="ChEBI" id="CHEBI:57527"/>
        <dbReference type="ChEBI" id="CHEBI:58189"/>
        <dbReference type="ChEBI" id="CHEBI:132510"/>
        <dbReference type="ChEBI" id="CHEBI:132511"/>
        <dbReference type="EC" id="2.4.1.257"/>
    </reaction>
    <physiologicalReaction direction="left-to-right" evidence="11 12">
        <dbReference type="Rhea" id="RHEA:29520"/>
    </physiologicalReaction>
</comment>
<organism evidence="15 16">
    <name type="scientific">Armillaria novae-zelandiae</name>
    <dbReference type="NCBI Taxonomy" id="153914"/>
    <lineage>
        <taxon>Eukaryota</taxon>
        <taxon>Fungi</taxon>
        <taxon>Dikarya</taxon>
        <taxon>Basidiomycota</taxon>
        <taxon>Agaricomycotina</taxon>
        <taxon>Agaricomycetes</taxon>
        <taxon>Agaricomycetidae</taxon>
        <taxon>Agaricales</taxon>
        <taxon>Marasmiineae</taxon>
        <taxon>Physalacriaceae</taxon>
        <taxon>Armillaria</taxon>
    </lineage>
</organism>
<dbReference type="Pfam" id="PF00534">
    <property type="entry name" value="Glycos_transf_1"/>
    <property type="match status" value="1"/>
</dbReference>
<keyword evidence="6 12" id="KW-0812">Transmembrane</keyword>
<evidence type="ECO:0000256" key="1">
    <source>
        <dbReference type="ARBA" id="ARBA00003142"/>
    </source>
</evidence>
<keyword evidence="8 12" id="KW-1133">Transmembrane helix</keyword>
<dbReference type="Proteomes" id="UP001175227">
    <property type="component" value="Unassembled WGS sequence"/>
</dbReference>
<evidence type="ECO:0000259" key="14">
    <source>
        <dbReference type="Pfam" id="PF13439"/>
    </source>
</evidence>
<dbReference type="AlphaFoldDB" id="A0AA39PTT6"/>
<dbReference type="GO" id="GO:0102704">
    <property type="term" value="F:GDP-Man:Man(2)GlcNAc(2)-PP-Dol alpha-1,6-mannosyltransferase activity"/>
    <property type="evidence" value="ECO:0007669"/>
    <property type="project" value="UniProtKB-UniRule"/>
</dbReference>